<dbReference type="AlphaFoldDB" id="A8GP00"/>
<dbReference type="GO" id="GO:0015293">
    <property type="term" value="F:symporter activity"/>
    <property type="evidence" value="ECO:0007669"/>
    <property type="project" value="InterPro"/>
</dbReference>
<keyword evidence="1 4" id="KW-0812">Transmembrane</keyword>
<organism evidence="5 6">
    <name type="scientific">Rickettsia akari (strain Hartford)</name>
    <dbReference type="NCBI Taxonomy" id="293614"/>
    <lineage>
        <taxon>Bacteria</taxon>
        <taxon>Pseudomonadati</taxon>
        <taxon>Pseudomonadota</taxon>
        <taxon>Alphaproteobacteria</taxon>
        <taxon>Rickettsiales</taxon>
        <taxon>Rickettsiaceae</taxon>
        <taxon>Rickettsieae</taxon>
        <taxon>Rickettsia</taxon>
        <taxon>spotted fever group</taxon>
    </lineage>
</organism>
<feature type="transmembrane region" description="Helical" evidence="4">
    <location>
        <begin position="56"/>
        <end position="76"/>
    </location>
</feature>
<keyword evidence="3 4" id="KW-0472">Membrane</keyword>
<dbReference type="STRING" id="293614.A1C_04265"/>
<reference evidence="5" key="1">
    <citation type="submission" date="2007-09" db="EMBL/GenBank/DDBJ databases">
        <title>Complete Genome Sequence of Rickettsia akari.</title>
        <authorList>
            <person name="Madan A."/>
            <person name="Fahey J."/>
            <person name="Helton E."/>
            <person name="Ketteman M."/>
            <person name="Madan A."/>
            <person name="Rodrigues S."/>
            <person name="Sanchez A."/>
            <person name="Whiting M."/>
            <person name="Dasch G."/>
            <person name="Eremeeva M."/>
        </authorList>
    </citation>
    <scope>NUCLEOTIDE SEQUENCE</scope>
    <source>
        <strain evidence="5">Hartford</strain>
    </source>
</reference>
<feature type="transmembrane region" description="Helical" evidence="4">
    <location>
        <begin position="24"/>
        <end position="44"/>
    </location>
</feature>
<dbReference type="SUPFAM" id="SSF118215">
    <property type="entry name" value="Proton glutamate symport protein"/>
    <property type="match status" value="1"/>
</dbReference>
<evidence type="ECO:0000313" key="6">
    <source>
        <dbReference type="Proteomes" id="UP000006830"/>
    </source>
</evidence>
<keyword evidence="6" id="KW-1185">Reference proteome</keyword>
<dbReference type="EMBL" id="CP000847">
    <property type="protein sequence ID" value="ABV75125.1"/>
    <property type="molecule type" value="Genomic_DNA"/>
</dbReference>
<dbReference type="HOGENOM" id="CLU_2331859_0_0_5"/>
<proteinExistence type="predicted"/>
<evidence type="ECO:0000313" key="5">
    <source>
        <dbReference type="EMBL" id="ABV75125.1"/>
    </source>
</evidence>
<evidence type="ECO:0000256" key="3">
    <source>
        <dbReference type="ARBA" id="ARBA00023136"/>
    </source>
</evidence>
<dbReference type="RefSeq" id="WP_012149755.1">
    <property type="nucleotide sequence ID" value="NC_009881.1"/>
</dbReference>
<protein>
    <submittedName>
        <fullName evidence="5">Uncharacterized protein</fullName>
    </submittedName>
</protein>
<dbReference type="GO" id="GO:0016020">
    <property type="term" value="C:membrane"/>
    <property type="evidence" value="ECO:0007669"/>
    <property type="project" value="InterPro"/>
</dbReference>
<dbReference type="InterPro" id="IPR036458">
    <property type="entry name" value="Na:dicarbo_symporter_sf"/>
</dbReference>
<dbReference type="KEGG" id="rak:A1C_04265"/>
<evidence type="ECO:0000256" key="2">
    <source>
        <dbReference type="ARBA" id="ARBA00022989"/>
    </source>
</evidence>
<evidence type="ECO:0000256" key="1">
    <source>
        <dbReference type="ARBA" id="ARBA00022692"/>
    </source>
</evidence>
<accession>A8GP00</accession>
<keyword evidence="2 4" id="KW-1133">Transmembrane helix</keyword>
<sequence length="98" mass="11326">MNQLLDNLTPLWVLNLRPIISNDLALVSGFIIGFILNIFGFHIVKSTVSTINKCCMIFLNKFFVPLMPFFIFGYVVKLVDEKLFNTLLEQNLELMIKQ</sequence>
<gene>
    <name evidence="5" type="ordered locus">A1C_04265</name>
</gene>
<dbReference type="Proteomes" id="UP000006830">
    <property type="component" value="Chromosome"/>
</dbReference>
<name>A8GP00_RICAH</name>
<evidence type="ECO:0000256" key="4">
    <source>
        <dbReference type="SAM" id="Phobius"/>
    </source>
</evidence>